<dbReference type="EMBL" id="AC183433">
    <property type="protein sequence ID" value="ABD63091.1"/>
    <property type="molecule type" value="Genomic_DNA"/>
</dbReference>
<dbReference type="AlphaFoldDB" id="Q2AA87"/>
<protein>
    <submittedName>
        <fullName evidence="1">Uncharacterized protein</fullName>
    </submittedName>
</protein>
<proteinExistence type="predicted"/>
<evidence type="ECO:0000313" key="1">
    <source>
        <dbReference type="EMBL" id="ABD63091.1"/>
    </source>
</evidence>
<name>Q2AA87_ASPOF</name>
<gene>
    <name evidence="1" type="ORF">17.t00018</name>
</gene>
<organism evidence="1">
    <name type="scientific">Asparagus officinalis</name>
    <name type="common">Garden asparagus</name>
    <dbReference type="NCBI Taxonomy" id="4686"/>
    <lineage>
        <taxon>Eukaryota</taxon>
        <taxon>Viridiplantae</taxon>
        <taxon>Streptophyta</taxon>
        <taxon>Embryophyta</taxon>
        <taxon>Tracheophyta</taxon>
        <taxon>Spermatophyta</taxon>
        <taxon>Magnoliopsida</taxon>
        <taxon>Liliopsida</taxon>
        <taxon>Asparagales</taxon>
        <taxon>Asparagaceae</taxon>
        <taxon>Asparagoideae</taxon>
        <taxon>Asparagus</taxon>
    </lineage>
</organism>
<reference evidence="1" key="1">
    <citation type="submission" date="2006-03" db="EMBL/GenBank/DDBJ databases">
        <title>Comparative Sequence and Genetic Analyses of Asparagus BACs Reveal No Microsynteny with Onion or Rice.</title>
        <authorList>
            <person name="Jernej J."/>
            <person name="Telgmann A."/>
            <person name="Jung C."/>
            <person name="Cheung F."/>
            <person name="Havey M.J."/>
            <person name="Town C.D."/>
        </authorList>
    </citation>
    <scope>NUCLEOTIDE SEQUENCE</scope>
</reference>
<sequence length="125" mass="14063">MVDILSVGENPDDTRGCLGVAETPVSVSAWSRYLRGITQEDISDIMALLSHLESFSLAGTTIHDSIWWPYHPLRVYLVKSFYSTTKFGGMTSPLYNFIWKSPIPLKVKEHQPIELPVDPTRLPST</sequence>
<accession>Q2AA87</accession>